<reference evidence="3 4" key="1">
    <citation type="submission" date="2014-12" db="EMBL/GenBank/DDBJ databases">
        <title>Draft genome sequence of Terrisporobacter sp. 08-306576, isolated from the blood culture of a bacteremia patient.</title>
        <authorList>
            <person name="Lund L.C."/>
            <person name="Sydenham T.V."/>
            <person name="Hogh S.V."/>
            <person name="Skov M.N."/>
            <person name="Kemp M."/>
            <person name="Justesen U.S."/>
        </authorList>
    </citation>
    <scope>NUCLEOTIDE SEQUENCE [LARGE SCALE GENOMIC DNA]</scope>
    <source>
        <strain evidence="3 4">08-306576</strain>
    </source>
</reference>
<comment type="caution">
    <text evidence="3">The sequence shown here is derived from an EMBL/GenBank/DDBJ whole genome shotgun (WGS) entry which is preliminary data.</text>
</comment>
<dbReference type="SUPFAM" id="SSF159664">
    <property type="entry name" value="CobE/GbiG C-terminal domain-like"/>
    <property type="match status" value="1"/>
</dbReference>
<dbReference type="RefSeq" id="WP_039677906.1">
    <property type="nucleotide sequence ID" value="NZ_JAWGXO010000005.1"/>
</dbReference>
<dbReference type="GO" id="GO:0009236">
    <property type="term" value="P:cobalamin biosynthetic process"/>
    <property type="evidence" value="ECO:0007669"/>
    <property type="project" value="InterPro"/>
</dbReference>
<dbReference type="AlphaFoldDB" id="A0A0B3WWC7"/>
<feature type="domain" description="CobE/GbiG C-terminal" evidence="1">
    <location>
        <begin position="228"/>
        <end position="344"/>
    </location>
</feature>
<accession>A0A0B3WWC7</accession>
<organism evidence="3 4">
    <name type="scientific">Terrisporobacter othiniensis</name>
    <dbReference type="NCBI Taxonomy" id="1577792"/>
    <lineage>
        <taxon>Bacteria</taxon>
        <taxon>Bacillati</taxon>
        <taxon>Bacillota</taxon>
        <taxon>Clostridia</taxon>
        <taxon>Peptostreptococcales</taxon>
        <taxon>Peptostreptococcaceae</taxon>
        <taxon>Terrisporobacter</taxon>
    </lineage>
</organism>
<dbReference type="OrthoDB" id="9781023at2"/>
<dbReference type="PANTHER" id="PTHR37477:SF1">
    <property type="entry name" value="COBALT-PRECORRIN-5A HYDROLASE"/>
    <property type="match status" value="1"/>
</dbReference>
<name>A0A0B3WWC7_9FIRM</name>
<dbReference type="STRING" id="1577792.QX51_00345"/>
<dbReference type="Proteomes" id="UP000031189">
    <property type="component" value="Unassembled WGS sequence"/>
</dbReference>
<gene>
    <name evidence="3" type="ORF">QX51_00345</name>
</gene>
<dbReference type="NCBIfam" id="NF004466">
    <property type="entry name" value="PRK05788.1-4"/>
    <property type="match status" value="1"/>
</dbReference>
<dbReference type="InterPro" id="IPR038029">
    <property type="entry name" value="GbiG_N_sf"/>
</dbReference>
<dbReference type="InterPro" id="IPR002750">
    <property type="entry name" value="CobE/GbiG_C"/>
</dbReference>
<dbReference type="InterPro" id="IPR052553">
    <property type="entry name" value="CbiG_hydrolase"/>
</dbReference>
<dbReference type="InterPro" id="IPR021744">
    <property type="entry name" value="CbiG_N"/>
</dbReference>
<protein>
    <submittedName>
        <fullName evidence="3">Cobalamin biosynthesis protein CbiG</fullName>
    </submittedName>
</protein>
<keyword evidence="4" id="KW-1185">Reference proteome</keyword>
<dbReference type="Gene3D" id="3.30.420.180">
    <property type="entry name" value="CobE/GbiG C-terminal domain"/>
    <property type="match status" value="1"/>
</dbReference>
<evidence type="ECO:0000313" key="4">
    <source>
        <dbReference type="Proteomes" id="UP000031189"/>
    </source>
</evidence>
<sequence length="349" mass="39330">MNIEDKKIAILFITKNGKELGLKIKRKISTAYLYYVKKDVVKEADGVIYVNRKLKEFVPEIFGEYDYIIFIMACGIVVRTIAPLIENKFSDPAILVSDEKGKNIISLLSGHMGGANEMTLYISNLLNSNPVITTATDVNDKSSLDMIAKKLNAHIYDFRNKVLKINSMLANDEVVNLFIDGDYDIDTRGFNICKRDEVNNLGEVVVISNKKNLNLINNNILKVVPKNIVIGIGCRKNIDKEDMINSLSDFLHKQNIDINSIKEIGSIDIKKNEDALINLSIYLNVPFKTFTAEEISKVEYLYEKSDWVKQNVGVHSVAEPVAHLLSDGNLIIKKHKYNGITFSVGRINI</sequence>
<dbReference type="Gene3D" id="3.40.50.11220">
    <property type="match status" value="1"/>
</dbReference>
<dbReference type="InterPro" id="IPR036518">
    <property type="entry name" value="CobE/GbiG_C_sf"/>
</dbReference>
<proteinExistence type="predicted"/>
<dbReference type="Pfam" id="PF11760">
    <property type="entry name" value="CbiG_N"/>
    <property type="match status" value="1"/>
</dbReference>
<evidence type="ECO:0000259" key="1">
    <source>
        <dbReference type="Pfam" id="PF01890"/>
    </source>
</evidence>
<feature type="domain" description="Cobalamin synthesis G N-terminal" evidence="2">
    <location>
        <begin position="57"/>
        <end position="137"/>
    </location>
</feature>
<evidence type="ECO:0000259" key="2">
    <source>
        <dbReference type="Pfam" id="PF11760"/>
    </source>
</evidence>
<dbReference type="PANTHER" id="PTHR37477">
    <property type="entry name" value="COBALT-PRECORRIN-5A HYDROLASE"/>
    <property type="match status" value="1"/>
</dbReference>
<dbReference type="Pfam" id="PF01890">
    <property type="entry name" value="CbiG_C"/>
    <property type="match status" value="1"/>
</dbReference>
<dbReference type="SUPFAM" id="SSF159672">
    <property type="entry name" value="CbiG N-terminal domain-like"/>
    <property type="match status" value="1"/>
</dbReference>
<evidence type="ECO:0000313" key="3">
    <source>
        <dbReference type="EMBL" id="KHS58890.1"/>
    </source>
</evidence>
<dbReference type="EMBL" id="JWHR01000003">
    <property type="protein sequence ID" value="KHS58890.1"/>
    <property type="molecule type" value="Genomic_DNA"/>
</dbReference>